<evidence type="ECO:0000313" key="3">
    <source>
        <dbReference type="Proteomes" id="UP001307889"/>
    </source>
</evidence>
<proteinExistence type="predicted"/>
<evidence type="ECO:0000256" key="1">
    <source>
        <dbReference type="SAM" id="MobiDB-lite"/>
    </source>
</evidence>
<dbReference type="Proteomes" id="UP001307889">
    <property type="component" value="Chromosome 11"/>
</dbReference>
<organism evidence="2 3">
    <name type="scientific">Nesidiocoris tenuis</name>
    <dbReference type="NCBI Taxonomy" id="355587"/>
    <lineage>
        <taxon>Eukaryota</taxon>
        <taxon>Metazoa</taxon>
        <taxon>Ecdysozoa</taxon>
        <taxon>Arthropoda</taxon>
        <taxon>Hexapoda</taxon>
        <taxon>Insecta</taxon>
        <taxon>Pterygota</taxon>
        <taxon>Neoptera</taxon>
        <taxon>Paraneoptera</taxon>
        <taxon>Hemiptera</taxon>
        <taxon>Heteroptera</taxon>
        <taxon>Panheteroptera</taxon>
        <taxon>Cimicomorpha</taxon>
        <taxon>Miridae</taxon>
        <taxon>Dicyphina</taxon>
        <taxon>Nesidiocoris</taxon>
    </lineage>
</organism>
<keyword evidence="3" id="KW-1185">Reference proteome</keyword>
<feature type="region of interest" description="Disordered" evidence="1">
    <location>
        <begin position="192"/>
        <end position="220"/>
    </location>
</feature>
<reference evidence="2 3" key="1">
    <citation type="submission" date="2023-09" db="EMBL/GenBank/DDBJ databases">
        <title>Nesidiocoris tenuis whole genome shotgun sequence.</title>
        <authorList>
            <person name="Shibata T."/>
            <person name="Shimoda M."/>
            <person name="Kobayashi T."/>
            <person name="Uehara T."/>
        </authorList>
    </citation>
    <scope>NUCLEOTIDE SEQUENCE [LARGE SCALE GENOMIC DNA]</scope>
    <source>
        <strain evidence="2 3">Japan</strain>
    </source>
</reference>
<protein>
    <submittedName>
        <fullName evidence="2">Transcriptional adaptor 1</fullName>
    </submittedName>
</protein>
<accession>A0ABN7B5R9</accession>
<dbReference type="EMBL" id="AP028919">
    <property type="protein sequence ID" value="BES99747.1"/>
    <property type="molecule type" value="Genomic_DNA"/>
</dbReference>
<sequence>MGCPRKQNANVDIYQSPPVDSKFLAEKYSSYIEIVLSWIRQKKTRTDMDTEVFGMLLDAGLAMHYNFLLSLSNLCWGLSSLRIEDSVPTRVLSLDFSVDQISSEPAKKMKRSDSSTSLPGIQLIKARLFIAAWDSDLKYVDPKVSRLLHNAMKVFIKNIMQEAILHKRPSAKSIPIGAMDVWLALKRTNRDRPTSETYGFRDPEKKSCDNLSSKTLTERL</sequence>
<feature type="compositionally biased region" description="Polar residues" evidence="1">
    <location>
        <begin position="209"/>
        <end position="220"/>
    </location>
</feature>
<feature type="compositionally biased region" description="Basic and acidic residues" evidence="1">
    <location>
        <begin position="192"/>
        <end position="208"/>
    </location>
</feature>
<evidence type="ECO:0000313" key="2">
    <source>
        <dbReference type="EMBL" id="BES99747.1"/>
    </source>
</evidence>
<name>A0ABN7B5R9_9HEMI</name>
<gene>
    <name evidence="2" type="ORF">NTJ_12564</name>
</gene>